<protein>
    <recommendedName>
        <fullName evidence="7">U3 small nucleolar RNA-associated protein 13 C-terminal domain-containing protein</fullName>
    </recommendedName>
</protein>
<evidence type="ECO:0000256" key="3">
    <source>
        <dbReference type="ARBA" id="ARBA00022737"/>
    </source>
</evidence>
<dbReference type="PRINTS" id="PR00320">
    <property type="entry name" value="GPROTEINBRPT"/>
</dbReference>
<comment type="subcellular location">
    <subcellularLocation>
        <location evidence="1">Nucleus</location>
        <location evidence="1">Nucleolus</location>
    </subcellularLocation>
</comment>
<feature type="repeat" description="WD" evidence="5">
    <location>
        <begin position="107"/>
        <end position="140"/>
    </location>
</feature>
<organism evidence="8">
    <name type="scientific">Schistocephalus solidus</name>
    <name type="common">Tapeworm</name>
    <dbReference type="NCBI Taxonomy" id="70667"/>
    <lineage>
        <taxon>Eukaryota</taxon>
        <taxon>Metazoa</taxon>
        <taxon>Spiralia</taxon>
        <taxon>Lophotrochozoa</taxon>
        <taxon>Platyhelminthes</taxon>
        <taxon>Cestoda</taxon>
        <taxon>Eucestoda</taxon>
        <taxon>Diphyllobothriidea</taxon>
        <taxon>Diphyllobothriidae</taxon>
        <taxon>Schistocephalus</taxon>
    </lineage>
</organism>
<dbReference type="InterPro" id="IPR020472">
    <property type="entry name" value="WD40_PAC1"/>
</dbReference>
<dbReference type="PROSITE" id="PS50082">
    <property type="entry name" value="WD_REPEATS_2"/>
    <property type="match status" value="7"/>
</dbReference>
<keyword evidence="2 5" id="KW-0853">WD repeat</keyword>
<sequence>MAEKSQSTARSRSSFQLGSRFLPRFSEAGQIYVTSDGEVLCSRDGEEQLEIFTRHLDGTEWQPLSVFNEEITCFYASPYDKTIILASKGLYLLKIDRQTRKLVKKWSSSHTKPISVIHMNRTSTRLATGSGDCCIRIWHVGEREGYVASCKVHTSKITLLRFHNSKNLLFSSALGEVELVVWDSENGNQVATLVGHQGAVSEIAFSETGSEFVTCGHDKVFIQWSSETFEKVRVFPVLESLTSISYLPKGSLVNHLGSSVHDKTFIVTGGQWGVLRVWDTERAVCALEVRGPSLFSDADSLNRLGFGLHSVSTIQRFTVPCLPGCSDVLMVVRQSSHVEFYNTATLKVFNQFIGEIGPVTQLCLMGRAKSHLVLADASSNLKFFPSPPHCPATFPSAASWTCRLVQGPHTNVISDLAVSSCGRWLVSGGHDQSLCVWYLEETDKEGSISARLVPLFFGKEFHDAHVSAVCFSRDAKTVFSASTDGVLKVWTMSVDPADVSEFCDGKLSPDLLREGCSIHNAHSGAINSLHVSINGKFLATASRDKTVKIWSLDSGKSRSELMPKPIGSLIGHSRGVWSVRFSDFERVALTASSDRDLRLWNLKDFTCIRTLEGHGEPVYRAEFISKGRQILSCDQKGLVRLWNLAKKDRVASMVSNDNLTTPGVFEAHQGRIWALEICPDGQGFYTGGEDATICHFKDKTEETAQDSLAVMQEFVKTQQQLENLCKRKQFVKALHLAVRLDKPQRAFEILQEIDLLDGLSTTEGKQHPLFGRALLGLVEPVVGSHPQQAPSDELSQRLLRYAVNWNTRARTCLIAQRIFNWIVTHWAPEKLLTWPDMAKTIEAMVPYTVRHYQRFNRLEEQLAVLDYVFDQSRNHQILTWAKSMDMESADNNSPAILVDDKSQEEAEPQTTSAPETEASRSSKRPRLNI</sequence>
<dbReference type="PANTHER" id="PTHR19854:SF15">
    <property type="entry name" value="TRANSDUCIN BETA-LIKE PROTEIN 3"/>
    <property type="match status" value="1"/>
</dbReference>
<dbReference type="PROSITE" id="PS00678">
    <property type="entry name" value="WD_REPEATS_1"/>
    <property type="match status" value="1"/>
</dbReference>
<feature type="repeat" description="WD" evidence="5">
    <location>
        <begin position="406"/>
        <end position="447"/>
    </location>
</feature>
<dbReference type="Pfam" id="PF00400">
    <property type="entry name" value="WD40"/>
    <property type="match status" value="8"/>
</dbReference>
<accession>A0A0V0JAU4</accession>
<keyword evidence="4" id="KW-0539">Nucleus</keyword>
<dbReference type="InterPro" id="IPR015943">
    <property type="entry name" value="WD40/YVTN_repeat-like_dom_sf"/>
</dbReference>
<keyword evidence="3" id="KW-0677">Repeat</keyword>
<proteinExistence type="predicted"/>
<dbReference type="GO" id="GO:0032040">
    <property type="term" value="C:small-subunit processome"/>
    <property type="evidence" value="ECO:0007669"/>
    <property type="project" value="InterPro"/>
</dbReference>
<reference evidence="8" key="1">
    <citation type="submission" date="2016-01" db="EMBL/GenBank/DDBJ databases">
        <title>Reference transcriptome for the parasite Schistocephalus solidus: insights into the molecular evolution of parasitism.</title>
        <authorList>
            <person name="Hebert F.O."/>
            <person name="Grambauer S."/>
            <person name="Barber I."/>
            <person name="Landry C.R."/>
            <person name="Aubin-Horth N."/>
        </authorList>
    </citation>
    <scope>NUCLEOTIDE SEQUENCE</scope>
</reference>
<evidence type="ECO:0000256" key="2">
    <source>
        <dbReference type="ARBA" id="ARBA00022574"/>
    </source>
</evidence>
<dbReference type="InterPro" id="IPR019775">
    <property type="entry name" value="WD40_repeat_CS"/>
</dbReference>
<dbReference type="InterPro" id="IPR001680">
    <property type="entry name" value="WD40_rpt"/>
</dbReference>
<dbReference type="EMBL" id="GEEE01014070">
    <property type="protein sequence ID" value="JAP49155.1"/>
    <property type="molecule type" value="Transcribed_RNA"/>
</dbReference>
<evidence type="ECO:0000256" key="4">
    <source>
        <dbReference type="ARBA" id="ARBA00023242"/>
    </source>
</evidence>
<feature type="repeat" description="WD" evidence="5">
    <location>
        <begin position="459"/>
        <end position="493"/>
    </location>
</feature>
<dbReference type="GO" id="GO:0000472">
    <property type="term" value="P:endonucleolytic cleavage to generate mature 5'-end of SSU-rRNA from (SSU-rRNA, 5.8S rRNA, LSU-rRNA)"/>
    <property type="evidence" value="ECO:0007669"/>
    <property type="project" value="TreeGrafter"/>
</dbReference>
<dbReference type="SMART" id="SM00320">
    <property type="entry name" value="WD40"/>
    <property type="match status" value="11"/>
</dbReference>
<dbReference type="EMBL" id="GEEE01000413">
    <property type="protein sequence ID" value="JAP62812.1"/>
    <property type="molecule type" value="Transcribed_RNA"/>
</dbReference>
<dbReference type="Pfam" id="PF08625">
    <property type="entry name" value="Utp13"/>
    <property type="match status" value="1"/>
</dbReference>
<name>A0A0V0JAU4_SCHSO</name>
<dbReference type="PROSITE" id="PS50294">
    <property type="entry name" value="WD_REPEATS_REGION"/>
    <property type="match status" value="4"/>
</dbReference>
<feature type="repeat" description="WD" evidence="5">
    <location>
        <begin position="193"/>
        <end position="234"/>
    </location>
</feature>
<dbReference type="GO" id="GO:0034511">
    <property type="term" value="F:U3 snoRNA binding"/>
    <property type="evidence" value="ECO:0007669"/>
    <property type="project" value="TreeGrafter"/>
</dbReference>
<evidence type="ECO:0000256" key="5">
    <source>
        <dbReference type="PROSITE-ProRule" id="PRU00221"/>
    </source>
</evidence>
<gene>
    <name evidence="8" type="ORF">TR123406</name>
</gene>
<dbReference type="GO" id="GO:0030686">
    <property type="term" value="C:90S preribosome"/>
    <property type="evidence" value="ECO:0007669"/>
    <property type="project" value="TreeGrafter"/>
</dbReference>
<dbReference type="InterPro" id="IPR013934">
    <property type="entry name" value="Utp13_C"/>
</dbReference>
<dbReference type="InterPro" id="IPR036322">
    <property type="entry name" value="WD40_repeat_dom_sf"/>
</dbReference>
<dbReference type="CDD" id="cd00200">
    <property type="entry name" value="WD40"/>
    <property type="match status" value="1"/>
</dbReference>
<dbReference type="PANTHER" id="PTHR19854">
    <property type="entry name" value="TRANSDUCIN BETA-LIKE 3"/>
    <property type="match status" value="1"/>
</dbReference>
<feature type="repeat" description="WD" evidence="5">
    <location>
        <begin position="569"/>
        <end position="610"/>
    </location>
</feature>
<feature type="region of interest" description="Disordered" evidence="6">
    <location>
        <begin position="891"/>
        <end position="929"/>
    </location>
</feature>
<evidence type="ECO:0000256" key="1">
    <source>
        <dbReference type="ARBA" id="ARBA00004604"/>
    </source>
</evidence>
<evidence type="ECO:0000259" key="7">
    <source>
        <dbReference type="Pfam" id="PF08625"/>
    </source>
</evidence>
<dbReference type="SUPFAM" id="SSF50978">
    <property type="entry name" value="WD40 repeat-like"/>
    <property type="match status" value="2"/>
</dbReference>
<feature type="repeat" description="WD" evidence="5">
    <location>
        <begin position="611"/>
        <end position="652"/>
    </location>
</feature>
<evidence type="ECO:0000256" key="6">
    <source>
        <dbReference type="SAM" id="MobiDB-lite"/>
    </source>
</evidence>
<feature type="domain" description="U3 small nucleolar RNA-associated protein 13 C-terminal" evidence="7">
    <location>
        <begin position="718"/>
        <end position="871"/>
    </location>
</feature>
<dbReference type="Gene3D" id="2.130.10.10">
    <property type="entry name" value="YVTN repeat-like/Quinoprotein amine dehydrogenase"/>
    <property type="match status" value="3"/>
</dbReference>
<dbReference type="GO" id="GO:0000480">
    <property type="term" value="P:endonucleolytic cleavage in 5'-ETS of tricistronic rRNA transcript (SSU-rRNA, 5.8S rRNA, LSU-rRNA)"/>
    <property type="evidence" value="ECO:0007669"/>
    <property type="project" value="TreeGrafter"/>
</dbReference>
<feature type="repeat" description="WD" evidence="5">
    <location>
        <begin position="519"/>
        <end position="560"/>
    </location>
</feature>
<dbReference type="AlphaFoldDB" id="A0A0V0JAU4"/>
<evidence type="ECO:0000313" key="8">
    <source>
        <dbReference type="EMBL" id="JAP62812.1"/>
    </source>
</evidence>